<evidence type="ECO:0000313" key="2">
    <source>
        <dbReference type="EMBL" id="RYN26398.1"/>
    </source>
</evidence>
<dbReference type="Proteomes" id="UP000292340">
    <property type="component" value="Unassembled WGS sequence"/>
</dbReference>
<dbReference type="EMBL" id="PDXB01000084">
    <property type="protein sequence ID" value="RYN16027.1"/>
    <property type="molecule type" value="Genomic_DNA"/>
</dbReference>
<dbReference type="Proteomes" id="UP000292402">
    <property type="component" value="Unassembled WGS sequence"/>
</dbReference>
<reference evidence="1 3" key="2">
    <citation type="journal article" date="2019" name="bioRxiv">
        <title>Genomics, evolutionary history and diagnostics of the Alternaria alternata species group including apple and Asian pear pathotypes.</title>
        <authorList>
            <person name="Armitage A.D."/>
            <person name="Cockerton H.M."/>
            <person name="Sreenivasaprasad S."/>
            <person name="Woodhall J.W."/>
            <person name="Lane C.R."/>
            <person name="Harrison R.J."/>
            <person name="Clarkson J.P."/>
        </authorList>
    </citation>
    <scope>NUCLEOTIDE SEQUENCE [LARGE SCALE GENOMIC DNA]</scope>
    <source>
        <strain evidence="3">FERA 1082</strain>
        <strain evidence="1">FERA 1164</strain>
    </source>
</reference>
<dbReference type="OrthoDB" id="10256055at2759"/>
<gene>
    <name evidence="2" type="ORF">AA0114_g12636</name>
    <name evidence="1" type="ORF">AA0115_g12614</name>
</gene>
<comment type="caution">
    <text evidence="2">The sequence shown here is derived from an EMBL/GenBank/DDBJ whole genome shotgun (WGS) entry which is preliminary data.</text>
</comment>
<name>A0A4Q4QP46_9PLEO</name>
<evidence type="ECO:0000313" key="1">
    <source>
        <dbReference type="EMBL" id="RYN16027.1"/>
    </source>
</evidence>
<protein>
    <recommendedName>
        <fullName evidence="4">Fe2OG dioxygenase domain-containing protein</fullName>
    </recommendedName>
</protein>
<reference evidence="2" key="3">
    <citation type="journal article" date="2019" name="J. ISSAAS">
        <title>Genomics, evolutionary history and diagnostics of the Alternaria alternata species group including apple and Asian pear pathotypes.</title>
        <authorList>
            <person name="Armitage A.D."/>
            <person name="Cockerton H.M."/>
            <person name="Sreenivasaprasad S."/>
            <person name="Woodhall J."/>
            <person name="Lane C."/>
            <person name="Harrison R.J."/>
            <person name="Clarkson J.P."/>
        </authorList>
    </citation>
    <scope>NUCLEOTIDE SEQUENCE</scope>
    <source>
        <strain evidence="2">FERA 1082</strain>
    </source>
</reference>
<evidence type="ECO:0000313" key="3">
    <source>
        <dbReference type="Proteomes" id="UP000292402"/>
    </source>
</evidence>
<dbReference type="PANTHER" id="PTHR41677:SF1">
    <property type="entry name" value="FE2OG DIOXYGENASE DOMAIN-CONTAINING PROTEIN"/>
    <property type="match status" value="1"/>
</dbReference>
<reference evidence="1" key="1">
    <citation type="submission" date="2017-10" db="EMBL/GenBank/DDBJ databases">
        <authorList>
            <person name="Armitage A.D."/>
            <person name="Barbara D.J."/>
            <person name="Woodhall J.W."/>
            <person name="Sreenivasaprasad S."/>
            <person name="Lane C.R."/>
            <person name="Clarkson J.P."/>
            <person name="Harrison R.J."/>
        </authorList>
    </citation>
    <scope>NUCLEOTIDE SEQUENCE</scope>
    <source>
        <strain evidence="1">FERA 1164</strain>
    </source>
</reference>
<organism evidence="2 3">
    <name type="scientific">Alternaria tenuissima</name>
    <dbReference type="NCBI Taxonomy" id="119927"/>
    <lineage>
        <taxon>Eukaryota</taxon>
        <taxon>Fungi</taxon>
        <taxon>Dikarya</taxon>
        <taxon>Ascomycota</taxon>
        <taxon>Pezizomycotina</taxon>
        <taxon>Dothideomycetes</taxon>
        <taxon>Pleosporomycetidae</taxon>
        <taxon>Pleosporales</taxon>
        <taxon>Pleosporineae</taxon>
        <taxon>Pleosporaceae</taxon>
        <taxon>Alternaria</taxon>
        <taxon>Alternaria sect. Alternaria</taxon>
        <taxon>Alternaria alternata complex</taxon>
    </lineage>
</organism>
<accession>A0A4Q4QP46</accession>
<dbReference type="AlphaFoldDB" id="A0A4Q4QP46"/>
<evidence type="ECO:0008006" key="4">
    <source>
        <dbReference type="Google" id="ProtNLM"/>
    </source>
</evidence>
<proteinExistence type="predicted"/>
<dbReference type="EMBL" id="PDXA01000091">
    <property type="protein sequence ID" value="RYN26398.1"/>
    <property type="molecule type" value="Genomic_DNA"/>
</dbReference>
<sequence length="334" mass="37579">MTTSIPSPPTPVAPLEKTVTRPSVPLPKSLTEQNIMKERISFDPTVHLNYKTTPGVMTMKDIGYEGYGISPVAVSEPFPLFTEDAINQMRAEAFTPEVLDNCLVSSSFAKHMIRAYAPKYATFAWEAWHNERVQAIVSDIAGVELVPTLPCDVGHINVSFGLDDKSQPGADDTSAFKWHFDSTPFVCVTMLSDCTQMIGGETVIKTASGEIIKLRGPTMGTAVIMQGRYIEHQALKAFGGKERLAMVTAWRPKSPFISDQTVLAGVRGITEQNSLYYWFCDYRFDNMEARFREERRKILARQREGLEFDIDATREFLEEQQRTIKLLLDEVVYT</sequence>
<dbReference type="PANTHER" id="PTHR41677">
    <property type="entry name" value="YALI0B19030P"/>
    <property type="match status" value="1"/>
</dbReference>